<comment type="caution">
    <text evidence="1">The sequence shown here is derived from an EMBL/GenBank/DDBJ whole genome shotgun (WGS) entry which is preliminary data.</text>
</comment>
<organism evidence="1 2">
    <name type="scientific">Pseudomonas laurentiana</name>
    <dbReference type="NCBI Taxonomy" id="2364649"/>
    <lineage>
        <taxon>Bacteria</taxon>
        <taxon>Pseudomonadati</taxon>
        <taxon>Pseudomonadota</taxon>
        <taxon>Gammaproteobacteria</taxon>
        <taxon>Pseudomonadales</taxon>
        <taxon>Pseudomonadaceae</taxon>
        <taxon>Pseudomonas</taxon>
    </lineage>
</organism>
<dbReference type="AlphaFoldDB" id="A0A6I5RSZ0"/>
<proteinExistence type="predicted"/>
<dbReference type="EMBL" id="JAAHBT010000227">
    <property type="protein sequence ID" value="NES11272.1"/>
    <property type="molecule type" value="Genomic_DNA"/>
</dbReference>
<evidence type="ECO:0000313" key="2">
    <source>
        <dbReference type="Proteomes" id="UP000471751"/>
    </source>
</evidence>
<accession>A0A6I5RSZ0</accession>
<evidence type="ECO:0000313" key="1">
    <source>
        <dbReference type="EMBL" id="NES11272.1"/>
    </source>
</evidence>
<protein>
    <submittedName>
        <fullName evidence="1">Uncharacterized protein</fullName>
    </submittedName>
</protein>
<sequence>MWSKTTNFDPIVQKMVAKRLAKELNFSAAELMTMSFSDMVWWLTD</sequence>
<gene>
    <name evidence="1" type="ORF">G3O07_18465</name>
</gene>
<keyword evidence="2" id="KW-1185">Reference proteome</keyword>
<dbReference type="Proteomes" id="UP000471751">
    <property type="component" value="Unassembled WGS sequence"/>
</dbReference>
<name>A0A6I5RSZ0_9PSED</name>
<reference evidence="1 2" key="1">
    <citation type="submission" date="2020-02" db="EMBL/GenBank/DDBJ databases">
        <title>Broccoli isolated Pseudomonas sp.</title>
        <authorList>
            <person name="Fujikawa T."/>
            <person name="Sawada H."/>
        </authorList>
    </citation>
    <scope>NUCLEOTIDE SEQUENCE [LARGE SCALE GENOMIC DNA]</scope>
    <source>
        <strain evidence="1 2">JCM 32154</strain>
    </source>
</reference>